<evidence type="ECO:0000256" key="3">
    <source>
        <dbReference type="ARBA" id="ARBA00011370"/>
    </source>
</evidence>
<keyword evidence="11 16" id="KW-0067">ATP-binding</keyword>
<keyword evidence="22" id="KW-1185">Reference proteome</keyword>
<dbReference type="GO" id="GO:0000781">
    <property type="term" value="C:chromosome, telomeric region"/>
    <property type="evidence" value="ECO:0007669"/>
    <property type="project" value="UniProtKB-SubCell"/>
</dbReference>
<keyword evidence="16" id="KW-0158">Chromosome</keyword>
<keyword evidence="10 16" id="KW-0418">Kinase</keyword>
<feature type="compositionally biased region" description="Polar residues" evidence="17">
    <location>
        <begin position="183"/>
        <end position="194"/>
    </location>
</feature>
<organism evidence="21 22">
    <name type="scientific">Candolleomyces aberdarensis</name>
    <dbReference type="NCBI Taxonomy" id="2316362"/>
    <lineage>
        <taxon>Eukaryota</taxon>
        <taxon>Fungi</taxon>
        <taxon>Dikarya</taxon>
        <taxon>Basidiomycota</taxon>
        <taxon>Agaricomycotina</taxon>
        <taxon>Agaricomycetes</taxon>
        <taxon>Agaricomycetidae</taxon>
        <taxon>Agaricales</taxon>
        <taxon>Agaricineae</taxon>
        <taxon>Psathyrellaceae</taxon>
        <taxon>Candolleomyces</taxon>
    </lineage>
</organism>
<evidence type="ECO:0000256" key="14">
    <source>
        <dbReference type="ARBA" id="ARBA00047899"/>
    </source>
</evidence>
<dbReference type="InterPro" id="IPR016024">
    <property type="entry name" value="ARM-type_fold"/>
</dbReference>
<keyword evidence="8 16" id="KW-0547">Nucleotide-binding</keyword>
<dbReference type="EC" id="2.7.11.1" evidence="4 16"/>
<comment type="subcellular location">
    <subcellularLocation>
        <location evidence="16">Chromosome</location>
        <location evidence="16">Telomere</location>
    </subcellularLocation>
    <subcellularLocation>
        <location evidence="1 16">Nucleus</location>
    </subcellularLocation>
</comment>
<dbReference type="InterPro" id="IPR011009">
    <property type="entry name" value="Kinase-like_dom_sf"/>
</dbReference>
<dbReference type="Gene3D" id="1.10.1070.11">
    <property type="entry name" value="Phosphatidylinositol 3-/4-kinase, catalytic domain"/>
    <property type="match status" value="1"/>
</dbReference>
<dbReference type="PROSITE" id="PS51190">
    <property type="entry name" value="FATC"/>
    <property type="match status" value="1"/>
</dbReference>
<reference evidence="21 22" key="1">
    <citation type="submission" date="2019-01" db="EMBL/GenBank/DDBJ databases">
        <title>Draft genome sequence of Psathyrella aberdarensis IHI B618.</title>
        <authorList>
            <person name="Buettner E."/>
            <person name="Kellner H."/>
        </authorList>
    </citation>
    <scope>NUCLEOTIDE SEQUENCE [LARGE SCALE GENOMIC DNA]</scope>
    <source>
        <strain evidence="21 22">IHI B618</strain>
    </source>
</reference>
<evidence type="ECO:0000256" key="16">
    <source>
        <dbReference type="RuleBase" id="RU365027"/>
    </source>
</evidence>
<dbReference type="PROSITE" id="PS50290">
    <property type="entry name" value="PI3_4_KINASE_3"/>
    <property type="match status" value="1"/>
</dbReference>
<evidence type="ECO:0000256" key="17">
    <source>
        <dbReference type="SAM" id="MobiDB-lite"/>
    </source>
</evidence>
<dbReference type="Gene3D" id="3.30.1010.10">
    <property type="entry name" value="Phosphatidylinositol 3-kinase Catalytic Subunit, Chain A, domain 4"/>
    <property type="match status" value="1"/>
</dbReference>
<dbReference type="SUPFAM" id="SSF56112">
    <property type="entry name" value="Protein kinase-like (PK-like)"/>
    <property type="match status" value="1"/>
</dbReference>
<keyword evidence="12 16" id="KW-0539">Nucleus</keyword>
<feature type="compositionally biased region" description="Basic and acidic residues" evidence="17">
    <location>
        <begin position="765"/>
        <end position="774"/>
    </location>
</feature>
<feature type="compositionally biased region" description="Polar residues" evidence="17">
    <location>
        <begin position="748"/>
        <end position="764"/>
    </location>
</feature>
<evidence type="ECO:0000256" key="6">
    <source>
        <dbReference type="ARBA" id="ARBA00022527"/>
    </source>
</evidence>
<evidence type="ECO:0000313" key="22">
    <source>
        <dbReference type="Proteomes" id="UP000290288"/>
    </source>
</evidence>
<dbReference type="GO" id="GO:0006281">
    <property type="term" value="P:DNA repair"/>
    <property type="evidence" value="ECO:0007669"/>
    <property type="project" value="InterPro"/>
</dbReference>
<dbReference type="STRING" id="2316362.A0A4Q2DY65"/>
<dbReference type="PROSITE" id="PS00915">
    <property type="entry name" value="PI3_4_KINASE_1"/>
    <property type="match status" value="1"/>
</dbReference>
<dbReference type="InterPro" id="IPR056802">
    <property type="entry name" value="ATR-like_M-HEAT"/>
</dbReference>
<dbReference type="SMART" id="SM00146">
    <property type="entry name" value="PI3Kc"/>
    <property type="match status" value="1"/>
</dbReference>
<evidence type="ECO:0000256" key="8">
    <source>
        <dbReference type="ARBA" id="ARBA00022741"/>
    </source>
</evidence>
<feature type="region of interest" description="Disordered" evidence="17">
    <location>
        <begin position="179"/>
        <end position="230"/>
    </location>
</feature>
<evidence type="ECO:0000256" key="9">
    <source>
        <dbReference type="ARBA" id="ARBA00022763"/>
    </source>
</evidence>
<feature type="domain" description="PI3K/PI4K catalytic" evidence="18">
    <location>
        <begin position="2658"/>
        <end position="2967"/>
    </location>
</feature>
<feature type="compositionally biased region" description="Basic residues" evidence="17">
    <location>
        <begin position="200"/>
        <end position="210"/>
    </location>
</feature>
<evidence type="ECO:0000256" key="11">
    <source>
        <dbReference type="ARBA" id="ARBA00022840"/>
    </source>
</evidence>
<comment type="function">
    <text evidence="13 16">Serine/threonine protein kinase which activates checkpoint signaling upon genotoxic stresses such as ionizing radiation (IR), ultraviolet light (UV), or DNA replication stalling, thereby acting as a DNA damage sensor. Recognizes the substrate consensus sequence [ST]-Q. Phosphorylates histone H2A to form H2AS128ph (gamma-H2A) at sites of DNA damage, involved in the regulation of DNA damage response mechanism. Required for the control of telomere length and genome stability.</text>
</comment>
<evidence type="ECO:0000256" key="12">
    <source>
        <dbReference type="ARBA" id="ARBA00023242"/>
    </source>
</evidence>
<dbReference type="Proteomes" id="UP000290288">
    <property type="component" value="Unassembled WGS sequence"/>
</dbReference>
<dbReference type="PROSITE" id="PS51189">
    <property type="entry name" value="FAT"/>
    <property type="match status" value="1"/>
</dbReference>
<dbReference type="Pfam" id="PF00454">
    <property type="entry name" value="PI3_PI4_kinase"/>
    <property type="match status" value="1"/>
</dbReference>
<dbReference type="SMART" id="SM01342">
    <property type="entry name" value="TAN"/>
    <property type="match status" value="1"/>
</dbReference>
<dbReference type="InterPro" id="IPR036940">
    <property type="entry name" value="PI3/4_kinase_cat_sf"/>
</dbReference>
<evidence type="ECO:0000256" key="10">
    <source>
        <dbReference type="ARBA" id="ARBA00022777"/>
    </source>
</evidence>
<dbReference type="GO" id="GO:0035556">
    <property type="term" value="P:intracellular signal transduction"/>
    <property type="evidence" value="ECO:0007669"/>
    <property type="project" value="UniProtKB-ARBA"/>
</dbReference>
<feature type="domain" description="FATC" evidence="20">
    <location>
        <begin position="2985"/>
        <end position="3017"/>
    </location>
</feature>
<comment type="subunit">
    <text evidence="3">Associates with DNA double-strand breaks.</text>
</comment>
<comment type="caution">
    <text evidence="21">The sequence shown here is derived from an EMBL/GenBank/DDBJ whole genome shotgun (WGS) entry which is preliminary data.</text>
</comment>
<keyword evidence="16" id="KW-0779">Telomere</keyword>
<dbReference type="GO" id="GO:0106310">
    <property type="term" value="F:protein serine kinase activity"/>
    <property type="evidence" value="ECO:0007669"/>
    <property type="project" value="RHEA"/>
</dbReference>
<comment type="similarity">
    <text evidence="2 16">Belongs to the PI3/PI4-kinase family. ATM subfamily.</text>
</comment>
<evidence type="ECO:0000256" key="15">
    <source>
        <dbReference type="ARBA" id="ARBA00048679"/>
    </source>
</evidence>
<name>A0A4Q2DY65_9AGAR</name>
<comment type="catalytic activity">
    <reaction evidence="15">
        <text>L-seryl-[protein] + ATP = O-phospho-L-seryl-[protein] + ADP + H(+)</text>
        <dbReference type="Rhea" id="RHEA:17989"/>
        <dbReference type="Rhea" id="RHEA-COMP:9863"/>
        <dbReference type="Rhea" id="RHEA-COMP:11604"/>
        <dbReference type="ChEBI" id="CHEBI:15378"/>
        <dbReference type="ChEBI" id="CHEBI:29999"/>
        <dbReference type="ChEBI" id="CHEBI:30616"/>
        <dbReference type="ChEBI" id="CHEBI:83421"/>
        <dbReference type="ChEBI" id="CHEBI:456216"/>
        <dbReference type="EC" id="2.7.11.1"/>
    </reaction>
</comment>
<evidence type="ECO:0000313" key="21">
    <source>
        <dbReference type="EMBL" id="RXW24831.1"/>
    </source>
</evidence>
<dbReference type="GO" id="GO:0004674">
    <property type="term" value="F:protein serine/threonine kinase activity"/>
    <property type="evidence" value="ECO:0007669"/>
    <property type="project" value="UniProtKB-KW"/>
</dbReference>
<comment type="catalytic activity">
    <reaction evidence="14 16">
        <text>L-threonyl-[protein] + ATP = O-phospho-L-threonyl-[protein] + ADP + H(+)</text>
        <dbReference type="Rhea" id="RHEA:46608"/>
        <dbReference type="Rhea" id="RHEA-COMP:11060"/>
        <dbReference type="Rhea" id="RHEA-COMP:11605"/>
        <dbReference type="ChEBI" id="CHEBI:15378"/>
        <dbReference type="ChEBI" id="CHEBI:30013"/>
        <dbReference type="ChEBI" id="CHEBI:30616"/>
        <dbReference type="ChEBI" id="CHEBI:61977"/>
        <dbReference type="ChEBI" id="CHEBI:456216"/>
        <dbReference type="EC" id="2.7.11.1"/>
    </reaction>
</comment>
<dbReference type="GO" id="GO:0005634">
    <property type="term" value="C:nucleus"/>
    <property type="evidence" value="ECO:0007669"/>
    <property type="project" value="UniProtKB-SubCell"/>
</dbReference>
<feature type="domain" description="FAT" evidence="19">
    <location>
        <begin position="1950"/>
        <end position="2548"/>
    </location>
</feature>
<dbReference type="EMBL" id="SDEE01000013">
    <property type="protein sequence ID" value="RXW24831.1"/>
    <property type="molecule type" value="Genomic_DNA"/>
</dbReference>
<dbReference type="Pfam" id="PF02260">
    <property type="entry name" value="FATC"/>
    <property type="match status" value="1"/>
</dbReference>
<dbReference type="InterPro" id="IPR018936">
    <property type="entry name" value="PI3/4_kinase_CS"/>
</dbReference>
<feature type="region of interest" description="Disordered" evidence="17">
    <location>
        <begin position="748"/>
        <end position="774"/>
    </location>
</feature>
<dbReference type="GO" id="GO:0006325">
    <property type="term" value="P:chromatin organization"/>
    <property type="evidence" value="ECO:0007669"/>
    <property type="project" value="UniProtKB-KW"/>
</dbReference>
<gene>
    <name evidence="21" type="ORF">EST38_g1043</name>
</gene>
<dbReference type="PANTHER" id="PTHR37079:SF4">
    <property type="entry name" value="SERINE_THREONINE-PROTEIN KINASE ATM"/>
    <property type="match status" value="1"/>
</dbReference>
<evidence type="ECO:0000256" key="13">
    <source>
        <dbReference type="ARBA" id="ARBA00025079"/>
    </source>
</evidence>
<sequence>MNNLKSVIDGLKASKIKERQEALLALKTTFSDDRVITNLGSDRKTWLPIYQALFTAMTIEKDAFRKARQKTGKSAPEATITRRLEDIAKTVRWLVERTTEILSSKVLSALYDHLTGILVLERGLFKPVALDYLKALKHIASYRPHLDHMDDEMWIRCVEICFNVVLGDSIRRRFVNDEEEASEQASNAPSGSDTDSGRQRAAKKNSRKRAFLTDDEDELPVTQQPKGRRQKISVELEQVECASLLSSLLRSTNSPITSPDYPYLPSAILKRLRRFLETYPSESSLLYDYLISVSLTLDHLALNAVNDVRSFAQGTWKGFVDLWGVKDKRLKEELVIIIRSLLPFIIAEQPVGGRALEAGFDPAQGLLDLWNALDGEAENRWGVNGLKLNSIRLELMEPGNPCSLDVGDNPFVATTFRSGWNFDSSQALSWAILELHADCAKELFQLSERTHGTTPRSRGRGKRAKMFNPIAGLINSIHDPNITSQVRCYRLQALLFFIDRHWSVLHETLKHDLVHNTLLNHMTSSDEDTQTWVFLSLAAIAFAERSWVEENPHLLSASQQLEVMNATTWDGVWNYAVRRASVPGLCRAACHLAHALLVSLFRFAPPSGHIFLTSQQVLSEIETIGKDLDVQGPSYPFDSVCMFLSKCLRIAAQDVRLYRLQLEDKVCQWLADAWSVTGDTRDAPLLNTVSDVLLLLETVSGFNKQYDLVSRTALPVSPIVDSMKMEKRVDVIRSFLLFARLSPSDANKTTNTLAQEAPTQSHSPDPTRAEPTARERRISSFLKRMLDALIVDWEARTTNSGHPSIEIARRALDFAVTALAFECTLTINSTQSHQAVLKNSGKLLASVISFSKSSRWTIAEKMLLILGIESLAATSCPVGDLPWDGISAPDHENDGIMRSSTRQDQYDHLEALKHRRSPLLEAIWKSHDLEKPLKDISDTIRSIVEAASSAQDSIGEATEVDDHDGFGPIRTAASAATPNVLLADNGLLHGLFEVYIPVLSRGPYLQSSPSSRQPTRDRHLIDRITEAADKNTKWFIMVAPLLLREIEMGALECNAKQLSGLLIAVGELLTLHAYSRNQALQTMVVYLLHATLSLWATPGSIVDQDMQGCVSDILGWLSQTAHGGKLKAWKTRDAFLQLLEKYVNSDPAESQWQTEHEIAPMDILLQFVQDEDIRVRFRTGVVLPHVFVTSETSRQNLDGVYDNIKDHFSQDLDHYEQMATRFLSLANFMVVSSAVRRAPYWHLLETHQFSPMYSRHIEASLKAVVGRLGLPSLASLFEAYAFQLATAIVQQQKDFLAIPPFLLGYEDRKQAAGAALRAFVPAYIMMGRSKDLESHCRLVGKSDRDAASECFGDIVGFFAAGWFDRSPNGSDEDMEDGLKRFLQTEDASFEADFQSNIDGITASILQTLGDQDYSAEGPINMAILVADPSGKASIVFAILTRYRHLHTFKPHQPNLPIFSAASLVRSLTWLSRRSQQTLGKATIYHVMHDLFSRIQKTPLINEKCRLINALCMWIALGHDDLADATLLHTLLHGATSLLAQPDLARSAQSILEWTFRSYRKLKAADKRLSRILVRICAIAHDYSTEQQDSAVSRLGKDLSRWIDEQALLLSEVPVVKPVISRALPAWPRDPSQALTESCSDIKLEQLSEVLQDEYISPNKFRIVRRLKGHLSSHEIGFESRAFWRLKECIPPSQKLKEEDAIAFTDLLIQNYGRINSLTAEQPLLHSIRTRQIRLAGTNKKFAGEEIILYGRDAIIHGLIMLLEDESPTLVYAAYSTLRLMMATLPSTVARLQTWSPEHQAEVDLLRACPRQSRIHADRSLSPLITSEYYIELCSNFPQWVTTMATFIADILASRHSSFGQLNQIISTDISTAEEVLPVLILCLLQSELGDATETKSKDVLSEYFAKILTLPSASLATVKCIVEIVIHLRYFLKNKVILSCNRWLDLNFLLLAKNAVRCGAYTTALLFLELAAESGAFSSAESASAEQIQYEIYAHIDEPDGFYGIQTQNLHQFLIQRLHHEQQWDKAFRFHGAMLEAHSANPTAEDMSGLLHSFHSFGFNRLAIRTLQLSDTRAVSNETAMSYKLGWRSETWDLPDRDAYTPGAPLYNAIRAIYRERNTRTVDSFLTRSLYKEMDRLRSLGIESISEIRGVLQSLMCLNQLFRWNNGTMTQSQQANAVDISQMGDFTLISPDFEFSDLENIMSTRIALVRSIRQKERQHEIGNIVAPFVEGLLELEKKCLLSLSKAAREADQTQIALNSIVRARSVGATSSAEISEEYANVLWSMKEPKLAVVYLNDMLKQTQVDSNQLRANLLSRLGTWTSEACLEKPTEIWQKYFIPARKAMQGFVSSDANDAAVVCHLCAEFADKQYHTIITSPEMLRRKVYIERKTREIEERQRSMSQMRAGTTEYINENRVQNDAIKLLTNDRQTHKEQMAAHDEFLKQAIDLYSQSLSLSDAFDDDAPIKLSSLWFANFDDEVVKGRPLQGALDRVPSHKFIFLAHQILARITNARVPTQEKNQEQLQKLVMRICQEHPFHTLYHLYCLRTYQNAETNTQSQTTSQTLRDRSIAAEDVLGRLREDSAIGSRVRDVERICAAYVEWANEPIEKPSGKTQRSHPSIPSKMKILTLSKLKVPVLTARTEIDPTLRYNDCVWIERYSSKYNTAGGVNLPKISTCYGSDGMEYKQLFKGRDDMRQDAVMEQVFALVNKVLSADRETSKRSLKVRGYKVIPLAAQAGVLEFVNDTKPLREWLLHGHRIYRPKDMEFTEAGKRIGAVSKSTAEERLKVYNFVRSRFQPVFRHFFTEKHKNPMAWFATRLRYTRSVATTSIVGHVLGLGDRHTSNILLDNSTGEVVHIDLGIAFDQGRLLPIPELVPFRLTRDIVDGMGISGTQGVFQRCAEETLRVLREGSDIIMTVLEVFKYDPLHSWTLTDLKIEKGGQNLPQQRTPINEHDRFNRDIGIGMSSSSSEEAADRALSSVARKLDKSLSVESTVSGLIAEATDVQNLAVIFHGWGPQF</sequence>
<evidence type="ECO:0000259" key="18">
    <source>
        <dbReference type="PROSITE" id="PS50290"/>
    </source>
</evidence>
<dbReference type="InterPro" id="IPR014009">
    <property type="entry name" value="PIK_FAT"/>
</dbReference>
<dbReference type="GO" id="GO:0005524">
    <property type="term" value="F:ATP binding"/>
    <property type="evidence" value="ECO:0007669"/>
    <property type="project" value="UniProtKB-KW"/>
</dbReference>
<dbReference type="OrthoDB" id="381190at2759"/>
<dbReference type="InterPro" id="IPR000403">
    <property type="entry name" value="PI3/4_kinase_cat_dom"/>
</dbReference>
<evidence type="ECO:0000256" key="1">
    <source>
        <dbReference type="ARBA" id="ARBA00004123"/>
    </source>
</evidence>
<dbReference type="InterPro" id="IPR003152">
    <property type="entry name" value="FATC_dom"/>
</dbReference>
<dbReference type="Pfam" id="PF11640">
    <property type="entry name" value="TAN"/>
    <property type="match status" value="1"/>
</dbReference>
<dbReference type="InterPro" id="IPR044107">
    <property type="entry name" value="PIKKc_ATM"/>
</dbReference>
<dbReference type="PROSITE" id="PS00916">
    <property type="entry name" value="PI3_4_KINASE_2"/>
    <property type="match status" value="1"/>
</dbReference>
<accession>A0A4Q2DY65</accession>
<evidence type="ECO:0000256" key="5">
    <source>
        <dbReference type="ARBA" id="ARBA00014619"/>
    </source>
</evidence>
<keyword evidence="6 16" id="KW-0723">Serine/threonine-protein kinase</keyword>
<protein>
    <recommendedName>
        <fullName evidence="5 16">Serine/threonine-protein kinase Tel1</fullName>
        <ecNumber evidence="4 16">2.7.11.1</ecNumber>
    </recommendedName>
</protein>
<dbReference type="Pfam" id="PF25030">
    <property type="entry name" value="M-HEAT_ATR"/>
    <property type="match status" value="1"/>
</dbReference>
<keyword evidence="7 16" id="KW-0808">Transferase</keyword>
<dbReference type="PANTHER" id="PTHR37079">
    <property type="entry name" value="SERINE/THREONINE-PROTEIN KINASE ATM"/>
    <property type="match status" value="1"/>
</dbReference>
<proteinExistence type="inferred from homology"/>
<dbReference type="InterPro" id="IPR021668">
    <property type="entry name" value="TAN"/>
</dbReference>
<dbReference type="CDD" id="cd05171">
    <property type="entry name" value="PIKKc_ATM"/>
    <property type="match status" value="1"/>
</dbReference>
<keyword evidence="9 16" id="KW-0227">DNA damage</keyword>
<keyword evidence="16" id="KW-0156">Chromatin regulator</keyword>
<evidence type="ECO:0000256" key="2">
    <source>
        <dbReference type="ARBA" id="ARBA00010769"/>
    </source>
</evidence>
<evidence type="ECO:0000256" key="4">
    <source>
        <dbReference type="ARBA" id="ARBA00012513"/>
    </source>
</evidence>
<evidence type="ECO:0000259" key="19">
    <source>
        <dbReference type="PROSITE" id="PS51189"/>
    </source>
</evidence>
<dbReference type="SMART" id="SM01343">
    <property type="entry name" value="FATC"/>
    <property type="match status" value="1"/>
</dbReference>
<dbReference type="SUPFAM" id="SSF48371">
    <property type="entry name" value="ARM repeat"/>
    <property type="match status" value="2"/>
</dbReference>
<dbReference type="InterPro" id="IPR038980">
    <property type="entry name" value="ATM_plant"/>
</dbReference>
<evidence type="ECO:0000259" key="20">
    <source>
        <dbReference type="PROSITE" id="PS51190"/>
    </source>
</evidence>
<evidence type="ECO:0000256" key="7">
    <source>
        <dbReference type="ARBA" id="ARBA00022679"/>
    </source>
</evidence>